<name>A0ABU4VKG6_9ACTN</name>
<sequence>MPDTERIPQAIAAITLVAGVVLVARPEAVTRPLGLEGQELQARGIGVSDLLLVPGLAAGRPRWPWMVGRAALSVAQATYLGGVAPHVRSRRPRAGAATLAALAVADAATALRLRAEGR</sequence>
<dbReference type="Proteomes" id="UP001277761">
    <property type="component" value="Unassembled WGS sequence"/>
</dbReference>
<dbReference type="RefSeq" id="WP_319953432.1">
    <property type="nucleotide sequence ID" value="NZ_JAXAVX010000002.1"/>
</dbReference>
<evidence type="ECO:0008006" key="3">
    <source>
        <dbReference type="Google" id="ProtNLM"/>
    </source>
</evidence>
<accession>A0ABU4VKG6</accession>
<evidence type="ECO:0000313" key="2">
    <source>
        <dbReference type="Proteomes" id="UP001277761"/>
    </source>
</evidence>
<comment type="caution">
    <text evidence="1">The sequence shown here is derived from an EMBL/GenBank/DDBJ whole genome shotgun (WGS) entry which is preliminary data.</text>
</comment>
<proteinExistence type="predicted"/>
<protein>
    <recommendedName>
        <fullName evidence="3">DoxX family protein</fullName>
    </recommendedName>
</protein>
<organism evidence="1 2">
    <name type="scientific">Patulibacter brassicae</name>
    <dbReference type="NCBI Taxonomy" id="1705717"/>
    <lineage>
        <taxon>Bacteria</taxon>
        <taxon>Bacillati</taxon>
        <taxon>Actinomycetota</taxon>
        <taxon>Thermoleophilia</taxon>
        <taxon>Solirubrobacterales</taxon>
        <taxon>Patulibacteraceae</taxon>
        <taxon>Patulibacter</taxon>
    </lineage>
</organism>
<gene>
    <name evidence="1" type="ORF">SK069_06740</name>
</gene>
<evidence type="ECO:0000313" key="1">
    <source>
        <dbReference type="EMBL" id="MDX8151280.1"/>
    </source>
</evidence>
<reference evidence="1 2" key="1">
    <citation type="submission" date="2023-11" db="EMBL/GenBank/DDBJ databases">
        <authorList>
            <person name="Xu M."/>
            <person name="Jiang T."/>
        </authorList>
    </citation>
    <scope>NUCLEOTIDE SEQUENCE [LARGE SCALE GENOMIC DNA]</scope>
    <source>
        <strain evidence="1 2">SD</strain>
    </source>
</reference>
<dbReference type="EMBL" id="JAXAVX010000002">
    <property type="protein sequence ID" value="MDX8151280.1"/>
    <property type="molecule type" value="Genomic_DNA"/>
</dbReference>
<keyword evidence="2" id="KW-1185">Reference proteome</keyword>